<dbReference type="AlphaFoldDB" id="A0A934QYP4"/>
<name>A0A934QYP4_9PSEU</name>
<sequence length="282" mass="29164">MSINPSCPNRSDHVSPQLGEADRADAALRLLQAYESGVAIPPLTTTQPGLTVEDAYDIQLRQVARWTAQGRKIAGHKVGLTSAAIQRQLGVDSPDYGHLFADSFHLESQPVPVGAYLNPRIEPEIGFVLRTPLAGPGVTVASALDAIGYAVASLEIIDSRIEDWRISLPDTIADNASSGGVVLGSVPVPLDTLDLRTTGVVLRRNGRIEQTGAGAAVLGSPVNALVWLANTVGALGVRLEAGAVVLPGALTAAVDVSPGDTVTATFAHLGSVTATFAAASQE</sequence>
<gene>
    <name evidence="3" type="ORF">JHE00_26790</name>
</gene>
<evidence type="ECO:0000313" key="4">
    <source>
        <dbReference type="Proteomes" id="UP000635245"/>
    </source>
</evidence>
<dbReference type="InterPro" id="IPR050772">
    <property type="entry name" value="Hydratase-Decarb/MhpD_sf"/>
</dbReference>
<protein>
    <submittedName>
        <fullName evidence="3">2-keto-4-pentenoate hydratase</fullName>
    </submittedName>
</protein>
<dbReference type="EMBL" id="JAENJH010000008">
    <property type="protein sequence ID" value="MBK1787954.1"/>
    <property type="molecule type" value="Genomic_DNA"/>
</dbReference>
<accession>A0A934QYP4</accession>
<keyword evidence="4" id="KW-1185">Reference proteome</keyword>
<proteinExistence type="predicted"/>
<comment type="caution">
    <text evidence="3">The sequence shown here is derived from an EMBL/GenBank/DDBJ whole genome shotgun (WGS) entry which is preliminary data.</text>
</comment>
<dbReference type="PANTHER" id="PTHR30143">
    <property type="entry name" value="ACID HYDRATASE"/>
    <property type="match status" value="1"/>
</dbReference>
<dbReference type="GO" id="GO:0005737">
    <property type="term" value="C:cytoplasm"/>
    <property type="evidence" value="ECO:0007669"/>
    <property type="project" value="TreeGrafter"/>
</dbReference>
<feature type="domain" description="Fumarylacetoacetase-like C-terminal" evidence="2">
    <location>
        <begin position="98"/>
        <end position="276"/>
    </location>
</feature>
<dbReference type="PANTHER" id="PTHR30143:SF0">
    <property type="entry name" value="2-KETO-4-PENTENOATE HYDRATASE"/>
    <property type="match status" value="1"/>
</dbReference>
<dbReference type="InterPro" id="IPR036663">
    <property type="entry name" value="Fumarylacetoacetase_C_sf"/>
</dbReference>
<dbReference type="SUPFAM" id="SSF56529">
    <property type="entry name" value="FAH"/>
    <property type="match status" value="1"/>
</dbReference>
<dbReference type="Pfam" id="PF01557">
    <property type="entry name" value="FAA_hydrolase"/>
    <property type="match status" value="1"/>
</dbReference>
<dbReference type="Gene3D" id="3.90.850.10">
    <property type="entry name" value="Fumarylacetoacetase-like, C-terminal domain"/>
    <property type="match status" value="1"/>
</dbReference>
<dbReference type="InterPro" id="IPR011234">
    <property type="entry name" value="Fumarylacetoacetase-like_C"/>
</dbReference>
<keyword evidence="1" id="KW-0456">Lyase</keyword>
<evidence type="ECO:0000313" key="3">
    <source>
        <dbReference type="EMBL" id="MBK1787954.1"/>
    </source>
</evidence>
<organism evidence="3 4">
    <name type="scientific">Prauserella cavernicola</name>
    <dbReference type="NCBI Taxonomy" id="2800127"/>
    <lineage>
        <taxon>Bacteria</taxon>
        <taxon>Bacillati</taxon>
        <taxon>Actinomycetota</taxon>
        <taxon>Actinomycetes</taxon>
        <taxon>Pseudonocardiales</taxon>
        <taxon>Pseudonocardiaceae</taxon>
        <taxon>Prauserella</taxon>
    </lineage>
</organism>
<dbReference type="Proteomes" id="UP000635245">
    <property type="component" value="Unassembled WGS sequence"/>
</dbReference>
<reference evidence="3" key="1">
    <citation type="submission" date="2020-12" db="EMBL/GenBank/DDBJ databases">
        <title>Prauserella sp. ASG 168, a novel actinomycete isolated from cave rock.</title>
        <authorList>
            <person name="Suriyachadkun C."/>
        </authorList>
    </citation>
    <scope>NUCLEOTIDE SEQUENCE</scope>
    <source>
        <strain evidence="3">ASG 168</strain>
    </source>
</reference>
<evidence type="ECO:0000256" key="1">
    <source>
        <dbReference type="ARBA" id="ARBA00023239"/>
    </source>
</evidence>
<dbReference type="GO" id="GO:0008684">
    <property type="term" value="F:2-oxopent-4-enoate hydratase activity"/>
    <property type="evidence" value="ECO:0007669"/>
    <property type="project" value="TreeGrafter"/>
</dbReference>
<evidence type="ECO:0000259" key="2">
    <source>
        <dbReference type="Pfam" id="PF01557"/>
    </source>
</evidence>